<dbReference type="GO" id="GO:0043130">
    <property type="term" value="F:ubiquitin binding"/>
    <property type="evidence" value="ECO:0007669"/>
    <property type="project" value="InterPro"/>
</dbReference>
<organism evidence="9 10">
    <name type="scientific">Aquilegia coerulea</name>
    <name type="common">Rocky mountain columbine</name>
    <dbReference type="NCBI Taxonomy" id="218851"/>
    <lineage>
        <taxon>Eukaryota</taxon>
        <taxon>Viridiplantae</taxon>
        <taxon>Streptophyta</taxon>
        <taxon>Embryophyta</taxon>
        <taxon>Tracheophyta</taxon>
        <taxon>Spermatophyta</taxon>
        <taxon>Magnoliopsida</taxon>
        <taxon>Ranunculales</taxon>
        <taxon>Ranunculaceae</taxon>
        <taxon>Thalictroideae</taxon>
        <taxon>Aquilegia</taxon>
    </lineage>
</organism>
<dbReference type="Gene3D" id="1.25.40.90">
    <property type="match status" value="1"/>
</dbReference>
<evidence type="ECO:0000256" key="1">
    <source>
        <dbReference type="ARBA" id="ARBA00004170"/>
    </source>
</evidence>
<evidence type="ECO:0000256" key="2">
    <source>
        <dbReference type="ARBA" id="ARBA00007708"/>
    </source>
</evidence>
<evidence type="ECO:0000313" key="10">
    <source>
        <dbReference type="Proteomes" id="UP000230069"/>
    </source>
</evidence>
<dbReference type="SMART" id="SM00288">
    <property type="entry name" value="VHS"/>
    <property type="match status" value="1"/>
</dbReference>
<proteinExistence type="inferred from homology"/>
<evidence type="ECO:0000256" key="5">
    <source>
        <dbReference type="ARBA" id="ARBA00023136"/>
    </source>
</evidence>
<feature type="region of interest" description="Disordered" evidence="6">
    <location>
        <begin position="577"/>
        <end position="635"/>
    </location>
</feature>
<feature type="region of interest" description="Disordered" evidence="6">
    <location>
        <begin position="479"/>
        <end position="532"/>
    </location>
</feature>
<feature type="compositionally biased region" description="Low complexity" evidence="6">
    <location>
        <begin position="424"/>
        <end position="437"/>
    </location>
</feature>
<dbReference type="PANTHER" id="PTHR45898:SF2">
    <property type="entry name" value="TOM1-LIKE PROTEIN 6"/>
    <property type="match status" value="1"/>
</dbReference>
<keyword evidence="3" id="KW-0813">Transport</keyword>
<dbReference type="Pfam" id="PF00790">
    <property type="entry name" value="VHS"/>
    <property type="match status" value="1"/>
</dbReference>
<dbReference type="Proteomes" id="UP000230069">
    <property type="component" value="Unassembled WGS sequence"/>
</dbReference>
<protein>
    <recommendedName>
        <fullName evidence="11">VHS domain-containing protein</fullName>
    </recommendedName>
</protein>
<feature type="compositionally biased region" description="Polar residues" evidence="6">
    <location>
        <begin position="521"/>
        <end position="532"/>
    </location>
</feature>
<feature type="domain" description="GAT" evidence="8">
    <location>
        <begin position="195"/>
        <end position="283"/>
    </location>
</feature>
<dbReference type="PROSITE" id="PS50179">
    <property type="entry name" value="VHS"/>
    <property type="match status" value="1"/>
</dbReference>
<dbReference type="CDD" id="cd14231">
    <property type="entry name" value="GAT_GGA-like_plant"/>
    <property type="match status" value="1"/>
</dbReference>
<dbReference type="Pfam" id="PF03127">
    <property type="entry name" value="GAT"/>
    <property type="match status" value="1"/>
</dbReference>
<dbReference type="GO" id="GO:0016020">
    <property type="term" value="C:membrane"/>
    <property type="evidence" value="ECO:0007669"/>
    <property type="project" value="UniProtKB-SubCell"/>
</dbReference>
<comment type="similarity">
    <text evidence="2">Belongs to the TOM1 family.</text>
</comment>
<dbReference type="InterPro" id="IPR004152">
    <property type="entry name" value="GAT_dom"/>
</dbReference>
<feature type="region of interest" description="Disordered" evidence="6">
    <location>
        <begin position="284"/>
        <end position="325"/>
    </location>
</feature>
<evidence type="ECO:0000256" key="3">
    <source>
        <dbReference type="ARBA" id="ARBA00022448"/>
    </source>
</evidence>
<dbReference type="InterPro" id="IPR044836">
    <property type="entry name" value="TOL_plant"/>
</dbReference>
<dbReference type="FunFam" id="1.25.40.90:FF:000028">
    <property type="entry name" value="TOM1-like protein 2"/>
    <property type="match status" value="1"/>
</dbReference>
<evidence type="ECO:0000313" key="9">
    <source>
        <dbReference type="EMBL" id="PIA58081.1"/>
    </source>
</evidence>
<feature type="region of interest" description="Disordered" evidence="6">
    <location>
        <begin position="350"/>
        <end position="372"/>
    </location>
</feature>
<evidence type="ECO:0000259" key="7">
    <source>
        <dbReference type="PROSITE" id="PS50179"/>
    </source>
</evidence>
<dbReference type="AlphaFoldDB" id="A0A2G5EQS5"/>
<dbReference type="GO" id="GO:0035091">
    <property type="term" value="F:phosphatidylinositol binding"/>
    <property type="evidence" value="ECO:0007669"/>
    <property type="project" value="InterPro"/>
</dbReference>
<feature type="compositionally biased region" description="Basic and acidic residues" evidence="6">
    <location>
        <begin position="299"/>
        <end position="315"/>
    </location>
</feature>
<feature type="compositionally biased region" description="Low complexity" evidence="6">
    <location>
        <begin position="479"/>
        <end position="511"/>
    </location>
</feature>
<dbReference type="Gene3D" id="1.20.58.160">
    <property type="match status" value="1"/>
</dbReference>
<dbReference type="InterPro" id="IPR002014">
    <property type="entry name" value="VHS_dom"/>
</dbReference>
<dbReference type="FunCoup" id="A0A2G5EQS5">
    <property type="interactions" value="2031"/>
</dbReference>
<feature type="compositionally biased region" description="Polar residues" evidence="6">
    <location>
        <begin position="438"/>
        <end position="458"/>
    </location>
</feature>
<dbReference type="PANTHER" id="PTHR45898">
    <property type="entry name" value="TOM1-LIKE PROTEIN"/>
    <property type="match status" value="1"/>
</dbReference>
<keyword evidence="10" id="KW-1185">Reference proteome</keyword>
<dbReference type="EMBL" id="KZ305022">
    <property type="protein sequence ID" value="PIA58081.1"/>
    <property type="molecule type" value="Genomic_DNA"/>
</dbReference>
<gene>
    <name evidence="9" type="ORF">AQUCO_00500188v1</name>
</gene>
<feature type="compositionally biased region" description="Polar residues" evidence="6">
    <location>
        <begin position="616"/>
        <end position="629"/>
    </location>
</feature>
<evidence type="ECO:0000256" key="4">
    <source>
        <dbReference type="ARBA" id="ARBA00022927"/>
    </source>
</evidence>
<evidence type="ECO:0000256" key="6">
    <source>
        <dbReference type="SAM" id="MobiDB-lite"/>
    </source>
</evidence>
<name>A0A2G5EQS5_AQUCA</name>
<comment type="subcellular location">
    <subcellularLocation>
        <location evidence="1">Membrane</location>
        <topology evidence="1">Peripheral membrane protein</topology>
    </subcellularLocation>
</comment>
<dbReference type="SUPFAM" id="SSF89009">
    <property type="entry name" value="GAT-like domain"/>
    <property type="match status" value="1"/>
</dbReference>
<dbReference type="SUPFAM" id="SSF48464">
    <property type="entry name" value="ENTH/VHS domain"/>
    <property type="match status" value="1"/>
</dbReference>
<dbReference type="STRING" id="218851.A0A2G5EQS5"/>
<dbReference type="OrthoDB" id="2018246at2759"/>
<dbReference type="InParanoid" id="A0A2G5EQS5"/>
<feature type="compositionally biased region" description="Polar residues" evidence="6">
    <location>
        <begin position="354"/>
        <end position="364"/>
    </location>
</feature>
<keyword evidence="4" id="KW-0653">Protein transport</keyword>
<sequence length="635" mass="69784">MMSSSSSSSSSSSGSATVRVDKATSELLIGPDWTMNIDICDSINSNHWQAKDVVKAVKKRLQHKNPKVQMLSLTLLETMIKNCGDYVHFQITERNILQEMIKIVRKKTDMQVRNKILDLLDSWQEAFGGPGGKYPQYYWAYEELRRSGVQFPPRSKDAAPIFTPPVTNPLMRHSQAGYGMPSNTSIRLDEAMASEMENLSLSNLDSMRSVMELLADMLQAVDPNDREAVKDEVIADLVRQCRSNQKKLMQMLTSTGDEELLFQGLSLNDSLQSVLVKHDAIASGSPLPTEVRDLSSISTERRSSYPRSTEARDLSPRSYATPTSPLAVVANSQLEEEEEEDDDFAQLARRRTKNQVMPSESTPTGFGEGVPSSEVNQIISQTTAAAETANPSLSNALALPDPPNPVKTTTKEQDMIDLLSITLSTSSVSPHTPPSTSNQGTHQVPASPTTQGYPYGSQASLGYQGQASFNNYVAPWAQPQPQSVSQSQLQHQPQMQTQPQVQPQYPQYSYNYPPPPWATGPANSNENPTPATSPYPFLTPRANASASYMPMNMARPVQNYNSFPARGENVSAVYREPHMHSSQQQSSPPTGPKPFIPSYRLFEDLNVLGNSDAGHKTNTSSLSGMTGQSMVGGRK</sequence>
<dbReference type="GO" id="GO:0005737">
    <property type="term" value="C:cytoplasm"/>
    <property type="evidence" value="ECO:0007669"/>
    <property type="project" value="UniProtKB-ARBA"/>
</dbReference>
<feature type="domain" description="VHS" evidence="7">
    <location>
        <begin position="23"/>
        <end position="152"/>
    </location>
</feature>
<dbReference type="GO" id="GO:0043328">
    <property type="term" value="P:protein transport to vacuole involved in ubiquitin-dependent protein catabolic process via the multivesicular body sorting pathway"/>
    <property type="evidence" value="ECO:0007669"/>
    <property type="project" value="InterPro"/>
</dbReference>
<dbReference type="InterPro" id="IPR008942">
    <property type="entry name" value="ENTH_VHS"/>
</dbReference>
<feature type="region of interest" description="Disordered" evidence="6">
    <location>
        <begin position="424"/>
        <end position="458"/>
    </location>
</feature>
<accession>A0A2G5EQS5</accession>
<evidence type="ECO:0008006" key="11">
    <source>
        <dbReference type="Google" id="ProtNLM"/>
    </source>
</evidence>
<dbReference type="InterPro" id="IPR038425">
    <property type="entry name" value="GAT_sf"/>
</dbReference>
<keyword evidence="5" id="KW-0472">Membrane</keyword>
<evidence type="ECO:0000259" key="8">
    <source>
        <dbReference type="PROSITE" id="PS50909"/>
    </source>
</evidence>
<reference evidence="9 10" key="1">
    <citation type="submission" date="2017-09" db="EMBL/GenBank/DDBJ databases">
        <title>WGS assembly of Aquilegia coerulea Goldsmith.</title>
        <authorList>
            <person name="Hodges S."/>
            <person name="Kramer E."/>
            <person name="Nordborg M."/>
            <person name="Tomkins J."/>
            <person name="Borevitz J."/>
            <person name="Derieg N."/>
            <person name="Yan J."/>
            <person name="Mihaltcheva S."/>
            <person name="Hayes R.D."/>
            <person name="Rokhsar D."/>
        </authorList>
    </citation>
    <scope>NUCLEOTIDE SEQUENCE [LARGE SCALE GENOMIC DNA]</scope>
    <source>
        <strain evidence="10">cv. Goldsmith</strain>
    </source>
</reference>
<dbReference type="PROSITE" id="PS50909">
    <property type="entry name" value="GAT"/>
    <property type="match status" value="1"/>
</dbReference>
<dbReference type="CDD" id="cd03561">
    <property type="entry name" value="VHS"/>
    <property type="match status" value="1"/>
</dbReference>